<keyword evidence="4" id="KW-1185">Reference proteome</keyword>
<feature type="transmembrane region" description="Helical" evidence="2">
    <location>
        <begin position="193"/>
        <end position="211"/>
    </location>
</feature>
<proteinExistence type="predicted"/>
<feature type="region of interest" description="Disordered" evidence="1">
    <location>
        <begin position="1"/>
        <end position="48"/>
    </location>
</feature>
<evidence type="ECO:0000256" key="1">
    <source>
        <dbReference type="SAM" id="MobiDB-lite"/>
    </source>
</evidence>
<evidence type="ECO:0000256" key="2">
    <source>
        <dbReference type="SAM" id="Phobius"/>
    </source>
</evidence>
<reference evidence="3" key="1">
    <citation type="submission" date="2023-07" db="EMBL/GenBank/DDBJ databases">
        <authorList>
            <consortium name="AG Swart"/>
            <person name="Singh M."/>
            <person name="Singh A."/>
            <person name="Seah K."/>
            <person name="Emmerich C."/>
        </authorList>
    </citation>
    <scope>NUCLEOTIDE SEQUENCE</scope>
    <source>
        <strain evidence="3">DP1</strain>
    </source>
</reference>
<feature type="transmembrane region" description="Helical" evidence="2">
    <location>
        <begin position="270"/>
        <end position="288"/>
    </location>
</feature>
<protein>
    <recommendedName>
        <fullName evidence="5">EamA domain-containing protein</fullName>
    </recommendedName>
</protein>
<feature type="transmembrane region" description="Helical" evidence="2">
    <location>
        <begin position="167"/>
        <end position="186"/>
    </location>
</feature>
<sequence length="390" mass="43066">MSHLTKDKINLESDGEYKRIEIDEEEPSKNPVEKEQTREQQDRTTQEPQKQELKSLILAFFAGVCFALCNYVLGVNAGLGVLTREMAENGSLIYAIIFCLCSAIKALYDNKPYWNWQLSNFRDPDTDGFHWCKLWGALGYTLNNVLAGFLVVFTFQFAIYANMNQGILTSLFSFSSIFSAFMAYFIFGDRLRVWHVIGIIFMVLCVVGLGLGSSSQAETVDFAEDSQSPLFYSMIAILFGILSPISFSVGGLTVRYLATNYSYNPVDLTITCYIWSNIILIICMVLTLEFGSHPFVLSEYAQIVASGVLAAIGVVLLNMAVTCGLAGPVFALANVQVIIQTILNVAIDGKVPNTIEIIAAIFGIIGCCTIALGPDIKEFFKRLFSGGKED</sequence>
<accession>A0AAD1X8H6</accession>
<organism evidence="3 4">
    <name type="scientific">Euplotes crassus</name>
    <dbReference type="NCBI Taxonomy" id="5936"/>
    <lineage>
        <taxon>Eukaryota</taxon>
        <taxon>Sar</taxon>
        <taxon>Alveolata</taxon>
        <taxon>Ciliophora</taxon>
        <taxon>Intramacronucleata</taxon>
        <taxon>Spirotrichea</taxon>
        <taxon>Hypotrichia</taxon>
        <taxon>Euplotida</taxon>
        <taxon>Euplotidae</taxon>
        <taxon>Moneuplotes</taxon>
    </lineage>
</organism>
<feature type="transmembrane region" description="Helical" evidence="2">
    <location>
        <begin position="353"/>
        <end position="373"/>
    </location>
</feature>
<feature type="transmembrane region" description="Helical" evidence="2">
    <location>
        <begin position="231"/>
        <end position="258"/>
    </location>
</feature>
<keyword evidence="2" id="KW-0812">Transmembrane</keyword>
<feature type="transmembrane region" description="Helical" evidence="2">
    <location>
        <begin position="91"/>
        <end position="108"/>
    </location>
</feature>
<keyword evidence="2" id="KW-0472">Membrane</keyword>
<evidence type="ECO:0000313" key="3">
    <source>
        <dbReference type="EMBL" id="CAI2367044.1"/>
    </source>
</evidence>
<comment type="caution">
    <text evidence="3">The sequence shown here is derived from an EMBL/GenBank/DDBJ whole genome shotgun (WGS) entry which is preliminary data.</text>
</comment>
<dbReference type="SUPFAM" id="SSF103481">
    <property type="entry name" value="Multidrug resistance efflux transporter EmrE"/>
    <property type="match status" value="1"/>
</dbReference>
<dbReference type="EMBL" id="CAMPGE010008136">
    <property type="protein sequence ID" value="CAI2367044.1"/>
    <property type="molecule type" value="Genomic_DNA"/>
</dbReference>
<gene>
    <name evidence="3" type="ORF">ECRASSUSDP1_LOCUS8321</name>
</gene>
<name>A0AAD1X8H6_EUPCR</name>
<dbReference type="Proteomes" id="UP001295684">
    <property type="component" value="Unassembled WGS sequence"/>
</dbReference>
<evidence type="ECO:0000313" key="4">
    <source>
        <dbReference type="Proteomes" id="UP001295684"/>
    </source>
</evidence>
<evidence type="ECO:0008006" key="5">
    <source>
        <dbReference type="Google" id="ProtNLM"/>
    </source>
</evidence>
<dbReference type="InterPro" id="IPR037185">
    <property type="entry name" value="EmrE-like"/>
</dbReference>
<feature type="transmembrane region" description="Helical" evidence="2">
    <location>
        <begin position="56"/>
        <end position="79"/>
    </location>
</feature>
<dbReference type="AlphaFoldDB" id="A0AAD1X8H6"/>
<feature type="transmembrane region" description="Helical" evidence="2">
    <location>
        <begin position="140"/>
        <end position="161"/>
    </location>
</feature>
<keyword evidence="2" id="KW-1133">Transmembrane helix</keyword>